<organism evidence="1 2">
    <name type="scientific">Paenibacillus hexagrammi</name>
    <dbReference type="NCBI Taxonomy" id="2908839"/>
    <lineage>
        <taxon>Bacteria</taxon>
        <taxon>Bacillati</taxon>
        <taxon>Bacillota</taxon>
        <taxon>Bacilli</taxon>
        <taxon>Bacillales</taxon>
        <taxon>Paenibacillaceae</taxon>
        <taxon>Paenibacillus</taxon>
    </lineage>
</organism>
<name>A0ABY3SPI9_9BACL</name>
<protein>
    <submittedName>
        <fullName evidence="1">Uncharacterized protein</fullName>
    </submittedName>
</protein>
<sequence>MALESITFKAPDPIADYKTVREGLPKDAASAQSDPIVIEAEQVQWKNDSSITLAFDNDIANSPYVRGKISYNTIDGNHWSTNNQEISWGFDVPETGFYKIAMREQQSFVSNRSSFRSILINGKVPFSELTAYRFPYDSGWKGTALADEQGTPYEFYLQKGVTRFRCVLHRLRSFQSSMK</sequence>
<evidence type="ECO:0000313" key="1">
    <source>
        <dbReference type="EMBL" id="UJF35614.1"/>
    </source>
</evidence>
<proteinExistence type="predicted"/>
<reference evidence="1 2" key="1">
    <citation type="journal article" date="2024" name="Int. J. Syst. Evol. Microbiol.">
        <title>Paenibacillus hexagrammi sp. nov., a novel bacterium isolated from the gut content of Hexagrammos agrammus.</title>
        <authorList>
            <person name="Jung H.K."/>
            <person name="Kim D.G."/>
            <person name="Zin H."/>
            <person name="Park J."/>
            <person name="Jung H."/>
            <person name="Kim Y.O."/>
            <person name="Kong H.J."/>
            <person name="Kim J.W."/>
            <person name="Kim Y.S."/>
        </authorList>
    </citation>
    <scope>NUCLEOTIDE SEQUENCE [LARGE SCALE GENOMIC DNA]</scope>
    <source>
        <strain evidence="1 2">YPD9-1</strain>
    </source>
</reference>
<evidence type="ECO:0000313" key="2">
    <source>
        <dbReference type="Proteomes" id="UP001649230"/>
    </source>
</evidence>
<dbReference type="Gene3D" id="2.60.120.260">
    <property type="entry name" value="Galactose-binding domain-like"/>
    <property type="match status" value="1"/>
</dbReference>
<keyword evidence="2" id="KW-1185">Reference proteome</keyword>
<gene>
    <name evidence="1" type="ORF">L0M14_11270</name>
</gene>
<dbReference type="EMBL" id="CP090978">
    <property type="protein sequence ID" value="UJF35614.1"/>
    <property type="molecule type" value="Genomic_DNA"/>
</dbReference>
<dbReference type="RefSeq" id="WP_235122175.1">
    <property type="nucleotide sequence ID" value="NZ_CP090978.1"/>
</dbReference>
<dbReference type="Proteomes" id="UP001649230">
    <property type="component" value="Chromosome"/>
</dbReference>
<accession>A0ABY3SPI9</accession>